<comment type="cofactor">
    <cofactor evidence="1">
        <name>Zn(2+)</name>
        <dbReference type="ChEBI" id="CHEBI:29105"/>
    </cofactor>
</comment>
<feature type="compositionally biased region" description="Low complexity" evidence="14">
    <location>
        <begin position="840"/>
        <end position="856"/>
    </location>
</feature>
<evidence type="ECO:0000256" key="3">
    <source>
        <dbReference type="ARBA" id="ARBA00008735"/>
    </source>
</evidence>
<dbReference type="PRINTS" id="PR01760">
    <property type="entry name" value="DISHEVELLED"/>
</dbReference>
<feature type="compositionally biased region" description="Polar residues" evidence="14">
    <location>
        <begin position="1304"/>
        <end position="1313"/>
    </location>
</feature>
<evidence type="ECO:0000256" key="5">
    <source>
        <dbReference type="ARBA" id="ARBA00022473"/>
    </source>
</evidence>
<dbReference type="InterPro" id="IPR038502">
    <property type="entry name" value="M1_LTA-4_hydro/amino_C_sf"/>
</dbReference>
<dbReference type="InterPro" id="IPR029071">
    <property type="entry name" value="Ubiquitin-like_domsf"/>
</dbReference>
<dbReference type="Gene3D" id="2.40.240.130">
    <property type="match status" value="1"/>
</dbReference>
<keyword evidence="11" id="KW-0862">Zinc</keyword>
<keyword evidence="9" id="KW-0479">Metal-binding</keyword>
<dbReference type="Pfam" id="PF00778">
    <property type="entry name" value="DIX"/>
    <property type="match status" value="1"/>
</dbReference>
<evidence type="ECO:0000256" key="13">
    <source>
        <dbReference type="PROSITE-ProRule" id="PRU00069"/>
    </source>
</evidence>
<dbReference type="PANTHER" id="PTHR10878:SF6">
    <property type="entry name" value="SEGMENT POLARITY PROTEIN DISHEVELLED HOMOLOG DVL-3"/>
    <property type="match status" value="1"/>
</dbReference>
<evidence type="ECO:0000256" key="11">
    <source>
        <dbReference type="ARBA" id="ARBA00022833"/>
    </source>
</evidence>
<dbReference type="GO" id="GO:0060070">
    <property type="term" value="P:canonical Wnt signaling pathway"/>
    <property type="evidence" value="ECO:0007669"/>
    <property type="project" value="TreeGrafter"/>
</dbReference>
<evidence type="ECO:0000313" key="18">
    <source>
        <dbReference type="EMBL" id="KAJ8410661.1"/>
    </source>
</evidence>
<dbReference type="FunFam" id="3.30.2010.30:FF:000001">
    <property type="entry name" value="Leukotriene A(4) hydrolase"/>
    <property type="match status" value="1"/>
</dbReference>
<dbReference type="Pfam" id="PF02377">
    <property type="entry name" value="Dishevelled"/>
    <property type="match status" value="1"/>
</dbReference>
<feature type="compositionally biased region" description="Low complexity" evidence="14">
    <location>
        <begin position="1241"/>
        <end position="1254"/>
    </location>
</feature>
<dbReference type="SUPFAM" id="SSF55486">
    <property type="entry name" value="Metalloproteases ('zincins'), catalytic domain"/>
    <property type="match status" value="1"/>
</dbReference>
<dbReference type="Gene3D" id="2.60.40.1730">
    <property type="entry name" value="tricorn interacting facor f3 domain"/>
    <property type="match status" value="1"/>
</dbReference>
<feature type="compositionally biased region" description="Basic and acidic residues" evidence="14">
    <location>
        <begin position="1280"/>
        <end position="1290"/>
    </location>
</feature>
<dbReference type="Pfam" id="PF00610">
    <property type="entry name" value="DEP"/>
    <property type="match status" value="1"/>
</dbReference>
<comment type="caution">
    <text evidence="18">The sequence shown here is derived from an EMBL/GenBank/DDBJ whole genome shotgun (WGS) entry which is preliminary data.</text>
</comment>
<feature type="region of interest" description="Disordered" evidence="14">
    <location>
        <begin position="742"/>
        <end position="901"/>
    </location>
</feature>
<dbReference type="SMART" id="SM00228">
    <property type="entry name" value="PDZ"/>
    <property type="match status" value="1"/>
</dbReference>
<dbReference type="SUPFAM" id="SSF46785">
    <property type="entry name" value="Winged helix' DNA-binding domain"/>
    <property type="match status" value="1"/>
</dbReference>
<dbReference type="SMART" id="SM00049">
    <property type="entry name" value="DEP"/>
    <property type="match status" value="1"/>
</dbReference>
<reference evidence="18" key="1">
    <citation type="journal article" date="2023" name="Science">
        <title>Genome structures resolve the early diversification of teleost fishes.</title>
        <authorList>
            <person name="Parey E."/>
            <person name="Louis A."/>
            <person name="Montfort J."/>
            <person name="Bouchez O."/>
            <person name="Roques C."/>
            <person name="Iampietro C."/>
            <person name="Lluch J."/>
            <person name="Castinel A."/>
            <person name="Donnadieu C."/>
            <person name="Desvignes T."/>
            <person name="Floi Bucao C."/>
            <person name="Jouanno E."/>
            <person name="Wen M."/>
            <person name="Mejri S."/>
            <person name="Dirks R."/>
            <person name="Jansen H."/>
            <person name="Henkel C."/>
            <person name="Chen W.J."/>
            <person name="Zahm M."/>
            <person name="Cabau C."/>
            <person name="Klopp C."/>
            <person name="Thompson A.W."/>
            <person name="Robinson-Rechavi M."/>
            <person name="Braasch I."/>
            <person name="Lecointre G."/>
            <person name="Bobe J."/>
            <person name="Postlethwait J.H."/>
            <person name="Berthelot C."/>
            <person name="Roest Crollius H."/>
            <person name="Guiguen Y."/>
        </authorList>
    </citation>
    <scope>NUCLEOTIDE SEQUENCE</scope>
    <source>
        <strain evidence="18">NC1722</strain>
    </source>
</reference>
<evidence type="ECO:0000256" key="12">
    <source>
        <dbReference type="ARBA" id="ARBA00023049"/>
    </source>
</evidence>
<organism evidence="18 19">
    <name type="scientific">Aldrovandia affinis</name>
    <dbReference type="NCBI Taxonomy" id="143900"/>
    <lineage>
        <taxon>Eukaryota</taxon>
        <taxon>Metazoa</taxon>
        <taxon>Chordata</taxon>
        <taxon>Craniata</taxon>
        <taxon>Vertebrata</taxon>
        <taxon>Euteleostomi</taxon>
        <taxon>Actinopterygii</taxon>
        <taxon>Neopterygii</taxon>
        <taxon>Teleostei</taxon>
        <taxon>Notacanthiformes</taxon>
        <taxon>Halosauridae</taxon>
        <taxon>Aldrovandia</taxon>
    </lineage>
</organism>
<dbReference type="PROSITE" id="PS50106">
    <property type="entry name" value="PDZ"/>
    <property type="match status" value="1"/>
</dbReference>
<dbReference type="PROSITE" id="PS50841">
    <property type="entry name" value="DIX"/>
    <property type="match status" value="1"/>
</dbReference>
<dbReference type="InterPro" id="IPR045357">
    <property type="entry name" value="Aminopeptidase_N-like_N"/>
</dbReference>
<feature type="domain" description="DIX" evidence="17">
    <location>
        <begin position="658"/>
        <end position="739"/>
    </location>
</feature>
<dbReference type="PRINTS" id="PR01761">
    <property type="entry name" value="DISHEVELLED1"/>
</dbReference>
<proteinExistence type="inferred from homology"/>
<dbReference type="InterPro" id="IPR001158">
    <property type="entry name" value="DIX"/>
</dbReference>
<evidence type="ECO:0000256" key="1">
    <source>
        <dbReference type="ARBA" id="ARBA00001947"/>
    </source>
</evidence>
<dbReference type="InterPro" id="IPR001478">
    <property type="entry name" value="PDZ"/>
</dbReference>
<dbReference type="GO" id="GO:0008237">
    <property type="term" value="F:metallopeptidase activity"/>
    <property type="evidence" value="ECO:0007669"/>
    <property type="project" value="UniProtKB-KW"/>
</dbReference>
<protein>
    <submittedName>
        <fullName evidence="18">Uncharacterized protein</fullName>
    </submittedName>
</protein>
<evidence type="ECO:0000256" key="10">
    <source>
        <dbReference type="ARBA" id="ARBA00022801"/>
    </source>
</evidence>
<dbReference type="SUPFAM" id="SSF54236">
    <property type="entry name" value="Ubiquitin-like"/>
    <property type="match status" value="1"/>
</dbReference>
<dbReference type="SUPFAM" id="SSF50156">
    <property type="entry name" value="PDZ domain-like"/>
    <property type="match status" value="1"/>
</dbReference>
<dbReference type="Pfam" id="PF00595">
    <property type="entry name" value="PDZ"/>
    <property type="match status" value="1"/>
</dbReference>
<dbReference type="InterPro" id="IPR003351">
    <property type="entry name" value="Dishevelled_protein_dom"/>
</dbReference>
<comment type="similarity">
    <text evidence="4">Belongs to the peptidase M1 family.</text>
</comment>
<feature type="compositionally biased region" description="Low complexity" evidence="14">
    <location>
        <begin position="868"/>
        <end position="878"/>
    </location>
</feature>
<dbReference type="GO" id="GO:0008270">
    <property type="term" value="F:zinc ion binding"/>
    <property type="evidence" value="ECO:0007669"/>
    <property type="project" value="InterPro"/>
</dbReference>
<dbReference type="CDD" id="cd04438">
    <property type="entry name" value="DEP_dishevelled"/>
    <property type="match status" value="1"/>
</dbReference>
<dbReference type="EMBL" id="JAINUG010000025">
    <property type="protein sequence ID" value="KAJ8410661.1"/>
    <property type="molecule type" value="Genomic_DNA"/>
</dbReference>
<dbReference type="InterPro" id="IPR014782">
    <property type="entry name" value="Peptidase_M1_dom"/>
</dbReference>
<dbReference type="FunFam" id="2.30.42.10:FF:000014">
    <property type="entry name" value="Segment polarity protein dishevelled homolog DVL-3"/>
    <property type="match status" value="1"/>
</dbReference>
<evidence type="ECO:0000256" key="6">
    <source>
        <dbReference type="ARBA" id="ARBA00022490"/>
    </source>
</evidence>
<keyword evidence="8 13" id="KW-0879">Wnt signaling pathway</keyword>
<feature type="region of interest" description="Disordered" evidence="14">
    <location>
        <begin position="1228"/>
        <end position="1313"/>
    </location>
</feature>
<name>A0AAD7SZQ1_9TELE</name>
<dbReference type="GO" id="GO:0035556">
    <property type="term" value="P:intracellular signal transduction"/>
    <property type="evidence" value="ECO:0007669"/>
    <property type="project" value="InterPro"/>
</dbReference>
<dbReference type="PANTHER" id="PTHR10878">
    <property type="entry name" value="SEGMENT POLARITY PROTEIN DISHEVELLED"/>
    <property type="match status" value="1"/>
</dbReference>
<dbReference type="InterPro" id="IPR015211">
    <property type="entry name" value="Peptidase_M1_C"/>
</dbReference>
<evidence type="ECO:0000313" key="19">
    <source>
        <dbReference type="Proteomes" id="UP001221898"/>
    </source>
</evidence>
<evidence type="ECO:0000259" key="16">
    <source>
        <dbReference type="PROSITE" id="PS50186"/>
    </source>
</evidence>
<dbReference type="CDD" id="cd09599">
    <property type="entry name" value="M1_LTA4H"/>
    <property type="match status" value="1"/>
</dbReference>
<evidence type="ECO:0000256" key="7">
    <source>
        <dbReference type="ARBA" id="ARBA00022670"/>
    </source>
</evidence>
<dbReference type="Pfam" id="PF12316">
    <property type="entry name" value="Dsh_C"/>
    <property type="match status" value="1"/>
</dbReference>
<gene>
    <name evidence="18" type="ORF">AAFF_G00186180</name>
</gene>
<dbReference type="CDD" id="cd06717">
    <property type="entry name" value="PDZ_Dishevelled-like"/>
    <property type="match status" value="1"/>
</dbReference>
<evidence type="ECO:0000256" key="9">
    <source>
        <dbReference type="ARBA" id="ARBA00022723"/>
    </source>
</evidence>
<dbReference type="SUPFAM" id="SSF63737">
    <property type="entry name" value="Leukotriene A4 hydrolase N-terminal domain"/>
    <property type="match status" value="1"/>
</dbReference>
<keyword evidence="10" id="KW-0378">Hydrolase</keyword>
<dbReference type="GO" id="GO:0005109">
    <property type="term" value="F:frizzled binding"/>
    <property type="evidence" value="ECO:0007669"/>
    <property type="project" value="TreeGrafter"/>
</dbReference>
<dbReference type="InterPro" id="IPR015506">
    <property type="entry name" value="Dsh/Dvl-rel"/>
</dbReference>
<dbReference type="Gene3D" id="3.30.2010.30">
    <property type="match status" value="1"/>
</dbReference>
<dbReference type="Pfam" id="PF01433">
    <property type="entry name" value="Peptidase_M1"/>
    <property type="match status" value="1"/>
</dbReference>
<evidence type="ECO:0000259" key="15">
    <source>
        <dbReference type="PROSITE" id="PS50106"/>
    </source>
</evidence>
<evidence type="ECO:0000256" key="4">
    <source>
        <dbReference type="ARBA" id="ARBA00010136"/>
    </source>
</evidence>
<dbReference type="SUPFAM" id="SSF48371">
    <property type="entry name" value="ARM repeat"/>
    <property type="match status" value="1"/>
</dbReference>
<dbReference type="InterPro" id="IPR038207">
    <property type="entry name" value="DIX_dom_sf"/>
</dbReference>
<keyword evidence="12" id="KW-0482">Metalloprotease</keyword>
<evidence type="ECO:0000256" key="2">
    <source>
        <dbReference type="ARBA" id="ARBA00004496"/>
    </source>
</evidence>
<feature type="compositionally biased region" description="Basic residues" evidence="14">
    <location>
        <begin position="879"/>
        <end position="891"/>
    </location>
</feature>
<dbReference type="GO" id="GO:0006508">
    <property type="term" value="P:proteolysis"/>
    <property type="evidence" value="ECO:0007669"/>
    <property type="project" value="UniProtKB-KW"/>
</dbReference>
<dbReference type="InterPro" id="IPR027268">
    <property type="entry name" value="Peptidase_M4/M1_CTD_sf"/>
</dbReference>
<feature type="compositionally biased region" description="Basic and acidic residues" evidence="14">
    <location>
        <begin position="798"/>
        <end position="838"/>
    </location>
</feature>
<dbReference type="FunFam" id="1.10.390.10:FF:000003">
    <property type="entry name" value="Leukotriene A(4) hydrolase"/>
    <property type="match status" value="1"/>
</dbReference>
<evidence type="ECO:0000256" key="14">
    <source>
        <dbReference type="SAM" id="MobiDB-lite"/>
    </source>
</evidence>
<dbReference type="Gene3D" id="2.30.42.10">
    <property type="match status" value="1"/>
</dbReference>
<keyword evidence="7" id="KW-0645">Protease</keyword>
<dbReference type="InterPro" id="IPR049980">
    <property type="entry name" value="LTA4H_cat"/>
</dbReference>
<feature type="domain" description="DEP" evidence="16">
    <location>
        <begin position="1088"/>
        <end position="1171"/>
    </location>
</feature>
<comment type="similarity">
    <text evidence="3">Belongs to the DSH family.</text>
</comment>
<comment type="subcellular location">
    <subcellularLocation>
        <location evidence="2">Cytoplasm</location>
    </subcellularLocation>
</comment>
<dbReference type="SMART" id="SM01263">
    <property type="entry name" value="Leuk-A4-hydro_C"/>
    <property type="match status" value="1"/>
</dbReference>
<feature type="domain" description="PDZ" evidence="15">
    <location>
        <begin position="915"/>
        <end position="987"/>
    </location>
</feature>
<evidence type="ECO:0000256" key="8">
    <source>
        <dbReference type="ARBA" id="ARBA00022687"/>
    </source>
</evidence>
<dbReference type="Proteomes" id="UP001221898">
    <property type="component" value="Unassembled WGS sequence"/>
</dbReference>
<dbReference type="InterPro" id="IPR036390">
    <property type="entry name" value="WH_DNA-bd_sf"/>
</dbReference>
<dbReference type="PROSITE" id="PS50186">
    <property type="entry name" value="DEP"/>
    <property type="match status" value="1"/>
</dbReference>
<dbReference type="InterPro" id="IPR000591">
    <property type="entry name" value="DEP_dom"/>
</dbReference>
<dbReference type="InterPro" id="IPR024580">
    <property type="entry name" value="Dishevelled_C-dom"/>
</dbReference>
<dbReference type="GO" id="GO:0005829">
    <property type="term" value="C:cytosol"/>
    <property type="evidence" value="ECO:0007669"/>
    <property type="project" value="TreeGrafter"/>
</dbReference>
<dbReference type="Gene3D" id="1.25.40.320">
    <property type="entry name" value="Peptidase M1, leukotriene A4 hydrolase/aminopeptidase C-terminal domain"/>
    <property type="match status" value="1"/>
</dbReference>
<keyword evidence="6" id="KW-0963">Cytoplasm</keyword>
<dbReference type="Pfam" id="PF17900">
    <property type="entry name" value="Peptidase_M1_N"/>
    <property type="match status" value="1"/>
</dbReference>
<dbReference type="InterPro" id="IPR008339">
    <property type="entry name" value="Dishevelled_fam"/>
</dbReference>
<accession>A0AAD7SZQ1</accession>
<dbReference type="InterPro" id="IPR016024">
    <property type="entry name" value="ARM-type_fold"/>
</dbReference>
<keyword evidence="5" id="KW-0217">Developmental protein</keyword>
<keyword evidence="19" id="KW-1185">Reference proteome</keyword>
<evidence type="ECO:0000259" key="17">
    <source>
        <dbReference type="PROSITE" id="PS50841"/>
    </source>
</evidence>
<dbReference type="Pfam" id="PF09127">
    <property type="entry name" value="Leuk-A4-hydro_C"/>
    <property type="match status" value="1"/>
</dbReference>
<dbReference type="FunFam" id="2.40.240.130:FF:000001">
    <property type="entry name" value="Segment polarity protein dishevelled homolog DVL-1"/>
    <property type="match status" value="1"/>
</dbReference>
<dbReference type="InterPro" id="IPR042097">
    <property type="entry name" value="Aminopeptidase_N-like_N_sf"/>
</dbReference>
<dbReference type="Gene3D" id="1.10.390.10">
    <property type="entry name" value="Neutral Protease Domain 2"/>
    <property type="match status" value="1"/>
</dbReference>
<dbReference type="Gene3D" id="1.10.10.10">
    <property type="entry name" value="Winged helix-like DNA-binding domain superfamily/Winged helix DNA-binding domain"/>
    <property type="match status" value="1"/>
</dbReference>
<dbReference type="InterPro" id="IPR036034">
    <property type="entry name" value="PDZ_sf"/>
</dbReference>
<dbReference type="SMART" id="SM00021">
    <property type="entry name" value="DAX"/>
    <property type="match status" value="1"/>
</dbReference>
<dbReference type="InterPro" id="IPR036388">
    <property type="entry name" value="WH-like_DNA-bd_sf"/>
</dbReference>
<dbReference type="FunFam" id="1.10.10.10:FF:000040">
    <property type="entry name" value="segment polarity protein dishevelled homolog DVL-3"/>
    <property type="match status" value="1"/>
</dbReference>
<sequence length="1356" mass="150747">MADFQRPTLCCCRKVLTVPSKSCDGGQGMGHCQRVDIASASNFHSFKLRHFHLDLRLNFAIKEMTGWQVLELVPVQPGVQTLVLDTHPSLLIHSIDCKVPGTAGAPDTSLSLTYRVDPFTDYGSSLNISLPAAVIRPHRAFQITIRYTTTDGPAIWWLDAELTCGRTRPLVFTQGHSVCNRSFFPCFDTPAIKSTYSATVRVPEGVTVLMSASRSAYSKRDRVFQFTMEFPVPAYLVALVAGDLQPADIGPRSRVWAEPCVLTCAVSKLGGSVERWLGVAEGLFGPYVWGRYDIVFLPPSFPIVAMENPCLTFIISSILESREFLLIDVIHEIAHGWFGNAVTNATWEEMWLSEGLATYAQRRITTEAYGEAFTCLETVFRLDALHRQMRLLGDNNPVSKLQVKFEPGVNPSSLMNLFTYEKGFCFVSYLSQLSGDIKRFDSFLRAYIEQFKFSSVVAQDLLEFFLGFFPELKESCVSQREGLEFERWLNGCGPPLCEPDLSAGGTLTGPVQQLCELWGADTPDSQAITTFDLTSWSTFQTVLFLDRLLDRSPLSHEVMNRLSCCYSALLDGMNAEVQIRWLQIVVRNSFYPDLPRVRTFLHKHTSRMYTVPLYEDLCSGVMKYFAVEVFYQTQARLHPNLRRTLQQILYQTSARPAMGETKIIYHLDDQETPYLVKLPIAADRVTLADFKNVLNKPKYKFFFKSMDDDFGVVKEEISDDNAKLPCFNGRVVSWLVSGDGPHSDMGSVCADSQAELPPPLERTGGIGDSRPPSFHANAAGSQDNLDNETETESVGSLQKEREKERDRERERPRRKDTHDHGARVNGHLRPERRPERGGYESSSTLMSSELESTSFFDSEDDDSINRFSSSTEQSSSSRLVRRHRRRRRKPKASCMERSSSFSSITDSTMSLNIITVTLNMEKYNFLGISIVGQSNERGDGGIYIGSIMKGGAVAADGRIEPGDMLLQVNDINFENMTNDDAVRVLRDIVHKPGSIVLTVAKCWDPNPRSCFTLPRSEPIRPIDPAAWVSHTAAMTGAYPVYGMSPSMSTITSTSSSVTSSIPETERFDDFHLSIHSDMATVAKAMASPESGLEVRDRMWLKITIPNAFIGSDVVDWLYHHVEGTSRLYHHEGFTDRREARRYASNLLKAGYIRHTVNKITFSEQCYYIFGDLCGNMANVSLHEHDGSSGASDQDTLAPLPHPGVTPWPLAFPYQYPIPHPYNPHPLHEPPYNCTAGGGNAGSQHSEGSQSSGSNRSGGGNKEVKAGAGRAESKSGGSGNESEHGREKAPSEHSAAPPSERSIRSTHSLRSAHSQSHSLSFRIAMGNPSEFFVDVMGGIVGGPKAKHRSLLAMARAD</sequence>